<gene>
    <name evidence="1" type="primary">sbcB</name>
    <name evidence="1" type="ORF">ABVT43_07685</name>
</gene>
<keyword evidence="2" id="KW-1185">Reference proteome</keyword>
<dbReference type="GO" id="GO:0008310">
    <property type="term" value="F:single-stranded DNA 3'-5' DNA exonuclease activity"/>
    <property type="evidence" value="ECO:0007669"/>
    <property type="project" value="UniProtKB-EC"/>
</dbReference>
<name>A0ABV2BSS5_9GAMM</name>
<dbReference type="PANTHER" id="PTHR11046:SF11">
    <property type="entry name" value="EXODEOXYRIBONUCLEASE I"/>
    <property type="match status" value="1"/>
</dbReference>
<dbReference type="Pfam" id="PF08411">
    <property type="entry name" value="ExoI_SH3"/>
    <property type="match status" value="1"/>
</dbReference>
<dbReference type="PROSITE" id="PS51785">
    <property type="entry name" value="EXOI_C"/>
    <property type="match status" value="1"/>
</dbReference>
<dbReference type="InterPro" id="IPR058561">
    <property type="entry name" value="Exonuc_1_C"/>
</dbReference>
<dbReference type="EMBL" id="JBEVCJ010000006">
    <property type="protein sequence ID" value="MET1255000.1"/>
    <property type="molecule type" value="Genomic_DNA"/>
</dbReference>
<protein>
    <submittedName>
        <fullName evidence="1">Exodeoxyribonuclease I</fullName>
        <ecNumber evidence="1">3.1.11.1</ecNumber>
    </submittedName>
</protein>
<dbReference type="Gene3D" id="3.30.1520.20">
    <property type="entry name" value="Exonuclease ExoI, domain 2"/>
    <property type="match status" value="1"/>
</dbReference>
<dbReference type="Gene3D" id="1.10.287.1240">
    <property type="match status" value="1"/>
</dbReference>
<evidence type="ECO:0000313" key="1">
    <source>
        <dbReference type="EMBL" id="MET1255000.1"/>
    </source>
</evidence>
<comment type="caution">
    <text evidence="1">The sequence shown here is derived from an EMBL/GenBank/DDBJ whole genome shotgun (WGS) entry which is preliminary data.</text>
</comment>
<dbReference type="InterPro" id="IPR034747">
    <property type="entry name" value="EXOI_SH3"/>
</dbReference>
<dbReference type="Gene3D" id="3.30.420.10">
    <property type="entry name" value="Ribonuclease H-like superfamily/Ribonuclease H"/>
    <property type="match status" value="1"/>
</dbReference>
<dbReference type="InterPro" id="IPR022894">
    <property type="entry name" value="Oligoribonuclease"/>
</dbReference>
<dbReference type="Gene3D" id="1.20.1280.70">
    <property type="entry name" value="Exonuclease ExoI, domain 3"/>
    <property type="match status" value="1"/>
</dbReference>
<dbReference type="EC" id="3.1.11.1" evidence="1"/>
<keyword evidence="1" id="KW-0378">Hydrolase</keyword>
<organism evidence="1 2">
    <name type="scientific">Aliikangiella maris</name>
    <dbReference type="NCBI Taxonomy" id="3162458"/>
    <lineage>
        <taxon>Bacteria</taxon>
        <taxon>Pseudomonadati</taxon>
        <taxon>Pseudomonadota</taxon>
        <taxon>Gammaproteobacteria</taxon>
        <taxon>Oceanospirillales</taxon>
        <taxon>Pleioneaceae</taxon>
        <taxon>Aliikangiella</taxon>
    </lineage>
</organism>
<dbReference type="InterPro" id="IPR013620">
    <property type="entry name" value="Exonuc_1_SH3"/>
</dbReference>
<dbReference type="InterPro" id="IPR012337">
    <property type="entry name" value="RNaseH-like_sf"/>
</dbReference>
<dbReference type="InterPro" id="IPR036397">
    <property type="entry name" value="RNaseH_sf"/>
</dbReference>
<dbReference type="NCBIfam" id="NF008746">
    <property type="entry name" value="PRK11779.1"/>
    <property type="match status" value="1"/>
</dbReference>
<dbReference type="Pfam" id="PF26016">
    <property type="entry name" value="ExoI_C"/>
    <property type="match status" value="1"/>
</dbReference>
<dbReference type="InterPro" id="IPR023607">
    <property type="entry name" value="Exodeoxyribonuclease_I"/>
</dbReference>
<dbReference type="PANTHER" id="PTHR11046">
    <property type="entry name" value="OLIGORIBONUCLEASE, MITOCHONDRIAL"/>
    <property type="match status" value="1"/>
</dbReference>
<dbReference type="PROSITE" id="PS51784">
    <property type="entry name" value="EXOI_SH3"/>
    <property type="match status" value="1"/>
</dbReference>
<dbReference type="InterPro" id="IPR038649">
    <property type="entry name" value="EXOI_SH3_sf"/>
</dbReference>
<dbReference type="Proteomes" id="UP001548189">
    <property type="component" value="Unassembled WGS sequence"/>
</dbReference>
<dbReference type="Pfam" id="PF00929">
    <property type="entry name" value="RNase_T"/>
    <property type="match status" value="1"/>
</dbReference>
<dbReference type="InterPro" id="IPR013520">
    <property type="entry name" value="Ribonucl_H"/>
</dbReference>
<reference evidence="1 2" key="1">
    <citation type="submission" date="2024-06" db="EMBL/GenBank/DDBJ databases">
        <authorList>
            <person name="Li F."/>
        </authorList>
    </citation>
    <scope>NUCLEOTIDE SEQUENCE [LARGE SCALE GENOMIC DNA]</scope>
    <source>
        <strain evidence="1 2">GXAS 311</strain>
    </source>
</reference>
<sequence>MHTFYWFDFETFGANPAKDRPAQFAGIRTNLDFEIIEEPLNIYCKPANDFIPHPQACLITKITPQQAKEKGICERDFFRLIHLELSTANTCAVGYNSIRFDDEVVRFGLYRNFYDAYAREWQDGNSRWDIIDLLRMTQALRPEGIEWPINEMGAPSFKLEILSEANHIQHHNAHDALADVYATIAMAKLVKQKQPRLFDYLFELRDKRKVMSEIDLIKLTPFVHCSGMLGPTHQYCAVMLPLVAHPINKNSVICLDLTKPFEDFSQLDVEQLEYLIFTREANLPESTSRIPIKEIHYNKCPAVAPLSVLNIKTQKRLGINLDECLAKAEKIKRQIALIQGKLITLYQKNSFEDITNPDFALYSGGFFKPMDKSKMQQIRQMDWPALVEQPFQFEDNRLPEMLFRYRARNAIDTLSAEERQRWDSFRRANFFDANSGSTLLYAEYCQQFEALMQTPQTDQTILTAVNDYVNQLVTEVQSKNNK</sequence>
<proteinExistence type="predicted"/>
<dbReference type="CDD" id="cd06138">
    <property type="entry name" value="ExoI_N"/>
    <property type="match status" value="1"/>
</dbReference>
<accession>A0ABV2BSS5</accession>
<evidence type="ECO:0000313" key="2">
    <source>
        <dbReference type="Proteomes" id="UP001548189"/>
    </source>
</evidence>
<dbReference type="SUPFAM" id="SSF53098">
    <property type="entry name" value="Ribonuclease H-like"/>
    <property type="match status" value="1"/>
</dbReference>
<dbReference type="PIRSF" id="PIRSF000977">
    <property type="entry name" value="Exodeoxyribonuclease_I"/>
    <property type="match status" value="1"/>
</dbReference>